<dbReference type="AlphaFoldDB" id="E1QPV1"/>
<gene>
    <name evidence="2" type="ordered locus">Vdis_2142</name>
</gene>
<evidence type="ECO:0000256" key="1">
    <source>
        <dbReference type="SAM" id="Phobius"/>
    </source>
</evidence>
<dbReference type="OrthoDB" id="29271at2157"/>
<evidence type="ECO:0000313" key="2">
    <source>
        <dbReference type="EMBL" id="ADN51511.1"/>
    </source>
</evidence>
<dbReference type="eggNOG" id="arCOG13910">
    <property type="taxonomic scope" value="Archaea"/>
</dbReference>
<dbReference type="Proteomes" id="UP000006681">
    <property type="component" value="Chromosome"/>
</dbReference>
<reference evidence="3" key="2">
    <citation type="journal article" date="2010" name="Stand. Genomic Sci.">
        <title>Complete genome sequence of Vulcanisaeta distributa type strain (IC-017T).</title>
        <authorList>
            <person name="Mavromatis K."/>
            <person name="Sikorski J."/>
            <person name="Pabst E."/>
            <person name="Teshima H."/>
            <person name="Lapidus A."/>
            <person name="Lucas S."/>
            <person name="Nolan M."/>
            <person name="Glavina Del Rio T."/>
            <person name="Cheng J."/>
            <person name="Bruce D."/>
            <person name="Goodwin L."/>
            <person name="Pitluck S."/>
            <person name="Liolios K."/>
            <person name="Ivanova N."/>
            <person name="Mikhailova N."/>
            <person name="Pati A."/>
            <person name="Chen A."/>
            <person name="Palaniappan K."/>
            <person name="Land M."/>
            <person name="Hauser L."/>
            <person name="Chang Y."/>
            <person name="Jeffries C."/>
            <person name="Rohde M."/>
            <person name="Spring S."/>
            <person name="Goker M."/>
            <person name="Wirth R."/>
            <person name="Woyke T."/>
            <person name="Bristow J."/>
            <person name="Eisen J."/>
            <person name="Markowitz V."/>
            <person name="Hugenholtz P."/>
            <person name="Klenk H."/>
            <person name="Kyrpides N."/>
        </authorList>
    </citation>
    <scope>NUCLEOTIDE SEQUENCE [LARGE SCALE GENOMIC DNA]</scope>
    <source>
        <strain evidence="3">DSM 14429 / JCM 11212 / NBRC 100878 / IC-017</strain>
    </source>
</reference>
<accession>E1QPV1</accession>
<keyword evidence="1" id="KW-0472">Membrane</keyword>
<keyword evidence="3" id="KW-1185">Reference proteome</keyword>
<proteinExistence type="predicted"/>
<reference evidence="2 3" key="1">
    <citation type="journal article" date="2010" name="Stand. Genomic Sci.">
        <title>Complete genome sequence of Vulcanisaeta distributa type strain (IC-017).</title>
        <authorList>
            <person name="Mavromatis K."/>
            <person name="Sikorski J."/>
            <person name="Pabst E."/>
            <person name="Teshima H."/>
            <person name="Lapidus A."/>
            <person name="Lucas S."/>
            <person name="Nolan M."/>
            <person name="Glavina Del Rio T."/>
            <person name="Cheng J.F."/>
            <person name="Bruce D."/>
            <person name="Goodwin L."/>
            <person name="Pitluck S."/>
            <person name="Liolios K."/>
            <person name="Ivanova N."/>
            <person name="Mikhailova N."/>
            <person name="Pati A."/>
            <person name="Chen A."/>
            <person name="Palaniappan K."/>
            <person name="Land M."/>
            <person name="Hauser L."/>
            <person name="Chang Y.J."/>
            <person name="Jeffries C.D."/>
            <person name="Rohde M."/>
            <person name="Spring S."/>
            <person name="Goker M."/>
            <person name="Wirth R."/>
            <person name="Woyke T."/>
            <person name="Bristow J."/>
            <person name="Eisen J.A."/>
            <person name="Markowitz V."/>
            <person name="Hugenholtz P."/>
            <person name="Klenk H.P."/>
            <person name="Kyrpides N.C."/>
        </authorList>
    </citation>
    <scope>NUCLEOTIDE SEQUENCE [LARGE SCALE GENOMIC DNA]</scope>
    <source>
        <strain evidence="3">DSM 14429 / JCM 11212 / NBRC 100878 / IC-017</strain>
    </source>
</reference>
<dbReference type="HOGENOM" id="CLU_1709241_0_0_2"/>
<dbReference type="GeneID" id="9753095"/>
<organism evidence="2 3">
    <name type="scientific">Vulcanisaeta distributa (strain DSM 14429 / JCM 11212 / NBRC 100878 / IC-017)</name>
    <dbReference type="NCBI Taxonomy" id="572478"/>
    <lineage>
        <taxon>Archaea</taxon>
        <taxon>Thermoproteota</taxon>
        <taxon>Thermoprotei</taxon>
        <taxon>Thermoproteales</taxon>
        <taxon>Thermoproteaceae</taxon>
        <taxon>Vulcanisaeta</taxon>
    </lineage>
</organism>
<dbReference type="EMBL" id="CP002100">
    <property type="protein sequence ID" value="ADN51511.1"/>
    <property type="molecule type" value="Genomic_DNA"/>
</dbReference>
<evidence type="ECO:0000313" key="3">
    <source>
        <dbReference type="Proteomes" id="UP000006681"/>
    </source>
</evidence>
<keyword evidence="1" id="KW-0812">Transmembrane</keyword>
<dbReference type="KEGG" id="vdi:Vdis_2142"/>
<name>E1QPV1_VULDI</name>
<keyword evidence="1" id="KW-1133">Transmembrane helix</keyword>
<feature type="transmembrane region" description="Helical" evidence="1">
    <location>
        <begin position="80"/>
        <end position="103"/>
    </location>
</feature>
<protein>
    <submittedName>
        <fullName evidence="2">Uncharacterized protein</fullName>
    </submittedName>
</protein>
<dbReference type="RefSeq" id="WP_013337236.1">
    <property type="nucleotide sequence ID" value="NC_014537.1"/>
</dbReference>
<sequence>MPSKALGTGMCPRCGKPGTVVIKAGNYVYIKHGNTWHYIGTIDKVNLNKILIKDNTILEELKENNLKHDHKYIKNHKIKILPVIFALVIISIITLSLIFLMLYNHNNKQNINNFGVNAVLTGCHYIKSANDTIFFISCNITNVNVSNNHFNIKYISNLTDYNVTAYSFNYLK</sequence>